<evidence type="ECO:0000313" key="2">
    <source>
        <dbReference type="EMBL" id="TQR09641.1"/>
    </source>
</evidence>
<organism evidence="2 3">
    <name type="scientific">Psychrobacillus lasiicapitis</name>
    <dbReference type="NCBI Taxonomy" id="1636719"/>
    <lineage>
        <taxon>Bacteria</taxon>
        <taxon>Bacillati</taxon>
        <taxon>Bacillota</taxon>
        <taxon>Bacilli</taxon>
        <taxon>Bacillales</taxon>
        <taxon>Bacillaceae</taxon>
        <taxon>Psychrobacillus</taxon>
    </lineage>
</organism>
<feature type="domain" description="Integron-associated effector binding protein" evidence="1">
    <location>
        <begin position="9"/>
        <end position="146"/>
    </location>
</feature>
<dbReference type="Gene3D" id="3.20.80.10">
    <property type="entry name" value="Regulatory factor, effector binding domain"/>
    <property type="match status" value="1"/>
</dbReference>
<comment type="caution">
    <text evidence="2">The sequence shown here is derived from an EMBL/GenBank/DDBJ whole genome shotgun (WGS) entry which is preliminary data.</text>
</comment>
<dbReference type="EMBL" id="VDGH01000013">
    <property type="protein sequence ID" value="TQR09641.1"/>
    <property type="molecule type" value="Genomic_DNA"/>
</dbReference>
<keyword evidence="3" id="KW-1185">Reference proteome</keyword>
<dbReference type="OrthoDB" id="2863365at2"/>
<proteinExistence type="predicted"/>
<dbReference type="InterPro" id="IPR011256">
    <property type="entry name" value="Reg_factor_effector_dom_sf"/>
</dbReference>
<dbReference type="SUPFAM" id="SSF55136">
    <property type="entry name" value="Probable bacterial effector-binding domain"/>
    <property type="match status" value="1"/>
</dbReference>
<gene>
    <name evidence="2" type="ORF">FG382_19765</name>
</gene>
<evidence type="ECO:0000313" key="3">
    <source>
        <dbReference type="Proteomes" id="UP000317316"/>
    </source>
</evidence>
<evidence type="ECO:0000259" key="1">
    <source>
        <dbReference type="Pfam" id="PF14526"/>
    </source>
</evidence>
<dbReference type="InterPro" id="IPR029441">
    <property type="entry name" value="Cass2"/>
</dbReference>
<dbReference type="AlphaFoldDB" id="A0A544SWX5"/>
<sequence>MEFRKVKREFKLVGMKNRGFFANFGKEVPIFAHQLLKRADEIKNHTATEIALYEPKRAADHIEGNYYVGLIVNGASNEIPSGMELIEITHDYMTVRGRISDIADLHSKLSNWGEQQGYKRNLESYIIETYHPIENSEEEVEIYLPIYS</sequence>
<name>A0A544SWX5_9BACI</name>
<reference evidence="2 3" key="1">
    <citation type="submission" date="2019-05" db="EMBL/GenBank/DDBJ databases">
        <title>Psychrobacillus vulpis sp. nov., a new species isolated from feces of a red fox that inhabits in The Tablas de Daimiel Natural Park, Albacete, Spain.</title>
        <authorList>
            <person name="Rodriguez M."/>
            <person name="Reina J.C."/>
            <person name="Bejar V."/>
            <person name="Llamas I."/>
        </authorList>
    </citation>
    <scope>NUCLEOTIDE SEQUENCE [LARGE SCALE GENOMIC DNA]</scope>
    <source>
        <strain evidence="2 3">NEAU-3TGS17</strain>
    </source>
</reference>
<protein>
    <submittedName>
        <fullName evidence="2">GyrI-like domain-containing protein</fullName>
    </submittedName>
</protein>
<accession>A0A544SWX5</accession>
<dbReference type="Proteomes" id="UP000317316">
    <property type="component" value="Unassembled WGS sequence"/>
</dbReference>
<dbReference type="Pfam" id="PF14526">
    <property type="entry name" value="Cass2"/>
    <property type="match status" value="1"/>
</dbReference>